<proteinExistence type="inferred from homology"/>
<keyword evidence="3 5" id="KW-0378">Hydrolase</keyword>
<dbReference type="InterPro" id="IPR013783">
    <property type="entry name" value="Ig-like_fold"/>
</dbReference>
<dbReference type="InterPro" id="IPR023828">
    <property type="entry name" value="Peptidase_S8_Ser-AS"/>
</dbReference>
<evidence type="ECO:0000259" key="9">
    <source>
        <dbReference type="Pfam" id="PF00082"/>
    </source>
</evidence>
<evidence type="ECO:0000313" key="10">
    <source>
        <dbReference type="EMBL" id="GAA0945517.1"/>
    </source>
</evidence>
<dbReference type="PANTHER" id="PTHR43806:SF65">
    <property type="entry name" value="SERINE PROTEASE APRX"/>
    <property type="match status" value="1"/>
</dbReference>
<dbReference type="PROSITE" id="PS00138">
    <property type="entry name" value="SUBTILASE_SER"/>
    <property type="match status" value="1"/>
</dbReference>
<evidence type="ECO:0000256" key="4">
    <source>
        <dbReference type="ARBA" id="ARBA00022825"/>
    </source>
</evidence>
<evidence type="ECO:0000313" key="11">
    <source>
        <dbReference type="Proteomes" id="UP001501578"/>
    </source>
</evidence>
<dbReference type="Proteomes" id="UP001501578">
    <property type="component" value="Unassembled WGS sequence"/>
</dbReference>
<dbReference type="InterPro" id="IPR023827">
    <property type="entry name" value="Peptidase_S8_Asp-AS"/>
</dbReference>
<evidence type="ECO:0000256" key="3">
    <source>
        <dbReference type="ARBA" id="ARBA00022801"/>
    </source>
</evidence>
<evidence type="ECO:0000256" key="1">
    <source>
        <dbReference type="ARBA" id="ARBA00011073"/>
    </source>
</evidence>
<dbReference type="RefSeq" id="WP_343953544.1">
    <property type="nucleotide sequence ID" value="NZ_BAAAHQ010000038.1"/>
</dbReference>
<gene>
    <name evidence="10" type="ORF">GCM10009560_60600</name>
</gene>
<dbReference type="InterPro" id="IPR000209">
    <property type="entry name" value="Peptidase_S8/S53_dom"/>
</dbReference>
<keyword evidence="2 5" id="KW-0645">Protease</keyword>
<feature type="compositionally biased region" description="Low complexity" evidence="7">
    <location>
        <begin position="29"/>
        <end position="47"/>
    </location>
</feature>
<dbReference type="PANTHER" id="PTHR43806">
    <property type="entry name" value="PEPTIDASE S8"/>
    <property type="match status" value="1"/>
</dbReference>
<protein>
    <submittedName>
        <fullName evidence="10">S8 family serine peptidase</fullName>
    </submittedName>
</protein>
<dbReference type="EMBL" id="BAAAHQ010000038">
    <property type="protein sequence ID" value="GAA0945517.1"/>
    <property type="molecule type" value="Genomic_DNA"/>
</dbReference>
<dbReference type="Gene3D" id="3.50.30.30">
    <property type="match status" value="1"/>
</dbReference>
<organism evidence="10 11">
    <name type="scientific">Nonomuraea longicatena</name>
    <dbReference type="NCBI Taxonomy" id="83682"/>
    <lineage>
        <taxon>Bacteria</taxon>
        <taxon>Bacillati</taxon>
        <taxon>Actinomycetota</taxon>
        <taxon>Actinomycetes</taxon>
        <taxon>Streptosporangiales</taxon>
        <taxon>Streptosporangiaceae</taxon>
        <taxon>Nonomuraea</taxon>
    </lineage>
</organism>
<dbReference type="InterPro" id="IPR015500">
    <property type="entry name" value="Peptidase_S8_subtilisin-rel"/>
</dbReference>
<dbReference type="PROSITE" id="PS00136">
    <property type="entry name" value="SUBTILASE_ASP"/>
    <property type="match status" value="1"/>
</dbReference>
<dbReference type="Gene3D" id="3.40.50.200">
    <property type="entry name" value="Peptidase S8/S53 domain"/>
    <property type="match status" value="1"/>
</dbReference>
<comment type="similarity">
    <text evidence="1 5 6">Belongs to the peptidase S8 family.</text>
</comment>
<dbReference type="PROSITE" id="PS51318">
    <property type="entry name" value="TAT"/>
    <property type="match status" value="1"/>
</dbReference>
<dbReference type="PRINTS" id="PR00723">
    <property type="entry name" value="SUBTILISIN"/>
</dbReference>
<feature type="active site" description="Charge relay system" evidence="5">
    <location>
        <position position="236"/>
    </location>
</feature>
<feature type="domain" description="Peptidase S8/S53" evidence="9">
    <location>
        <begin position="227"/>
        <end position="482"/>
    </location>
</feature>
<dbReference type="SUPFAM" id="SSF52743">
    <property type="entry name" value="Subtilisin-like"/>
    <property type="match status" value="1"/>
</dbReference>
<feature type="active site" description="Charge relay system" evidence="5">
    <location>
        <position position="442"/>
    </location>
</feature>
<accession>A0ABP4B5W5</accession>
<evidence type="ECO:0000256" key="6">
    <source>
        <dbReference type="RuleBase" id="RU003355"/>
    </source>
</evidence>
<dbReference type="Gene3D" id="2.60.40.10">
    <property type="entry name" value="Immunoglobulins"/>
    <property type="match status" value="1"/>
</dbReference>
<dbReference type="InterPro" id="IPR050131">
    <property type="entry name" value="Peptidase_S8_subtilisin-like"/>
</dbReference>
<evidence type="ECO:0000256" key="2">
    <source>
        <dbReference type="ARBA" id="ARBA00022670"/>
    </source>
</evidence>
<comment type="caution">
    <text evidence="10">The sequence shown here is derived from an EMBL/GenBank/DDBJ whole genome shotgun (WGS) entry which is preliminary data.</text>
</comment>
<reference evidence="11" key="1">
    <citation type="journal article" date="2019" name="Int. J. Syst. Evol. Microbiol.">
        <title>The Global Catalogue of Microorganisms (GCM) 10K type strain sequencing project: providing services to taxonomists for standard genome sequencing and annotation.</title>
        <authorList>
            <consortium name="The Broad Institute Genomics Platform"/>
            <consortium name="The Broad Institute Genome Sequencing Center for Infectious Disease"/>
            <person name="Wu L."/>
            <person name="Ma J."/>
        </authorList>
    </citation>
    <scope>NUCLEOTIDE SEQUENCE [LARGE SCALE GENOMIC DNA]</scope>
    <source>
        <strain evidence="11">JCM 11136</strain>
    </source>
</reference>
<feature type="active site" description="Charge relay system" evidence="5">
    <location>
        <position position="268"/>
    </location>
</feature>
<dbReference type="InterPro" id="IPR006311">
    <property type="entry name" value="TAT_signal"/>
</dbReference>
<feature type="region of interest" description="Disordered" evidence="7">
    <location>
        <begin position="29"/>
        <end position="49"/>
    </location>
</feature>
<keyword evidence="11" id="KW-1185">Reference proteome</keyword>
<feature type="chain" id="PRO_5046027535" evidence="8">
    <location>
        <begin position="34"/>
        <end position="1319"/>
    </location>
</feature>
<sequence>MTAHPLRRHTLRGLLAATLAAGLVSGLPPAASAAPAPTGPTPARTAPGPGPHEITLITGDRVTLTESGAGQYIVRSTPGRRADGSRPRLSTQYTPKGVYVLPEDAVAAIDSGLVDRELFNVRYLAENGYADSGTPRIPVIVQYAKGTRARSALPAATTTNTLESLDGAALDVAKAQTARFWDTVAGQAKQRAGGVAKLWLDGKVTPTLDHSVPQIGAPTAWAGGHDGTGVKVAVLDTGVDAAHRDLDGRIAETRSFVPGEAVRDGHGHGTHVAATIAGTGAATGRNKGVAPGAQLVIGKVLGDSGSGQDSWVIEAMEWAARSGAKVVSMSLGSGPTDGTDPVSQALNDLSAATGTLFVVAAGNTADEGTVAAPGSADAALTVAAVDRNDTRAWFSSQGPRFGDSGLKPDLAAPGVSIAAARAAGTSMGEPVDDVHTRASGTSMATPHVSGAVALLAQRHPDWTGPQLKAALIGSAKDTGATVYELGAGRLDVARAYGQTVHTATSGLDFASVNDERPVVKDLAYRNTGDRPVTLTLRASLRRVGGDDASGSLTVADPTLTVPANGTATTKVTLTPAGAAFGAFSGAVTAEADGLRLRTPVGAVRESPKVQLTVRTIGRDGKPANPWAQHTLDVSGTDGFLGGTRLVDTGVTVTRVPPGVHHVTQWIDWADEDDRLNFGYLVDPEVRVDGDTEITLDLRKARQVRFTTPKPAEPLNNDWVANVQRTTAAGEVYGAGITPNSPYGAWMNLWVTPTEKVTVGRLRWFSHWTLGKSELAMSVRGREPYPLKVLAPVHSVNAQGPTQSGHPGFVQFTGIRDLPVADVGQARPEDLAGRDLRGRLVLMDTGMADDGGAPLCEAPIERIGPLREAGAAFVLISPTRTGACGLPMAITQKPFTGDAKPIGVPNAFLSHTEARRLKELLARGPLTLRVAGTPDTPYSYTLKPYDEDRIAADQHRVLTERQLTRVDSTVHAASSARISDWRYVFKQDDGIKTAVAIEEFQPFAYTAPARRTEWVGPPDPAVIQERGLTSVPEAGTATLDTRYRTEAYGKAGRVKQRWFTPGSTPGAAIVPDEVLRLADPSLPPLAAKGTGVMCSICVQQDVLWADFVLTGRSEKQWFQGAGFWKGGMVLTPGYDVRLYRDGRQLDRLDNPWFRELPAFPLQGEGEYRLTAKNAAHDVEWTFRAPPPQGQTQRGAGCRAWNIQGPVEHCRPVPSVFVAYDFGDDVTMDNRVKAGPAHTFRVTAYHSQSTTAMPRIAGLKLWSSTDDGATWTPVDLRRERDGEFTARARYGGRGAVSLRAEAWDADGNRVKLTSPRLFTLR</sequence>
<dbReference type="InterPro" id="IPR036852">
    <property type="entry name" value="Peptidase_S8/S53_dom_sf"/>
</dbReference>
<evidence type="ECO:0000256" key="8">
    <source>
        <dbReference type="SAM" id="SignalP"/>
    </source>
</evidence>
<keyword evidence="4 5" id="KW-0720">Serine protease</keyword>
<evidence type="ECO:0000256" key="7">
    <source>
        <dbReference type="SAM" id="MobiDB-lite"/>
    </source>
</evidence>
<feature type="signal peptide" evidence="8">
    <location>
        <begin position="1"/>
        <end position="33"/>
    </location>
</feature>
<keyword evidence="8" id="KW-0732">Signal</keyword>
<name>A0ABP4B5W5_9ACTN</name>
<evidence type="ECO:0000256" key="5">
    <source>
        <dbReference type="PROSITE-ProRule" id="PRU01240"/>
    </source>
</evidence>
<dbReference type="Pfam" id="PF00082">
    <property type="entry name" value="Peptidase_S8"/>
    <property type="match status" value="1"/>
</dbReference>
<dbReference type="PROSITE" id="PS51892">
    <property type="entry name" value="SUBTILASE"/>
    <property type="match status" value="1"/>
</dbReference>